<proteinExistence type="predicted"/>
<evidence type="ECO:0000256" key="1">
    <source>
        <dbReference type="SAM" id="SignalP"/>
    </source>
</evidence>
<feature type="signal peptide" evidence="1">
    <location>
        <begin position="1"/>
        <end position="22"/>
    </location>
</feature>
<name>A0AAN7UG65_9PEZI</name>
<keyword evidence="3" id="KW-1185">Reference proteome</keyword>
<dbReference type="SUPFAM" id="SSF75005">
    <property type="entry name" value="Arabinanase/levansucrase/invertase"/>
    <property type="match status" value="1"/>
</dbReference>
<dbReference type="EMBL" id="JAWHQM010000002">
    <property type="protein sequence ID" value="KAK5625469.1"/>
    <property type="molecule type" value="Genomic_DNA"/>
</dbReference>
<protein>
    <submittedName>
        <fullName evidence="2">Uncharacterized protein</fullName>
    </submittedName>
</protein>
<comment type="caution">
    <text evidence="2">The sequence shown here is derived from an EMBL/GenBank/DDBJ whole genome shotgun (WGS) entry which is preliminary data.</text>
</comment>
<reference evidence="2 3" key="1">
    <citation type="submission" date="2023-10" db="EMBL/GenBank/DDBJ databases">
        <title>Draft genome sequence of Xylaria bambusicola isolate GMP-LS, the root and basal stem rot pathogen of sugarcane in Indonesia.</title>
        <authorList>
            <person name="Selvaraj P."/>
            <person name="Muralishankar V."/>
            <person name="Muruganantham S."/>
            <person name="Sp S."/>
            <person name="Haryani S."/>
            <person name="Lau K.J.X."/>
            <person name="Naqvi N.I."/>
        </authorList>
    </citation>
    <scope>NUCLEOTIDE SEQUENCE [LARGE SCALE GENOMIC DNA]</scope>
    <source>
        <strain evidence="2">GMP-LS</strain>
    </source>
</reference>
<dbReference type="Proteomes" id="UP001305414">
    <property type="component" value="Unassembled WGS sequence"/>
</dbReference>
<dbReference type="Gene3D" id="2.115.10.20">
    <property type="entry name" value="Glycosyl hydrolase domain, family 43"/>
    <property type="match status" value="1"/>
</dbReference>
<accession>A0AAN7UG65</accession>
<feature type="chain" id="PRO_5043043236" evidence="1">
    <location>
        <begin position="23"/>
        <end position="97"/>
    </location>
</feature>
<dbReference type="AlphaFoldDB" id="A0AAN7UG65"/>
<dbReference type="InterPro" id="IPR023296">
    <property type="entry name" value="Glyco_hydro_beta-prop_sf"/>
</dbReference>
<sequence length="97" mass="10592">MHLISIIPAALTFALTYASAIAANIPRSLTPEPATTAERAIEKRNSPALIGYNADPNIAVFGDTYYIYPTTDGFPSWGGQTFYWWKSVRVAPQSLAL</sequence>
<keyword evidence="1" id="KW-0732">Signal</keyword>
<evidence type="ECO:0000313" key="2">
    <source>
        <dbReference type="EMBL" id="KAK5625469.1"/>
    </source>
</evidence>
<evidence type="ECO:0000313" key="3">
    <source>
        <dbReference type="Proteomes" id="UP001305414"/>
    </source>
</evidence>
<organism evidence="2 3">
    <name type="scientific">Xylaria bambusicola</name>
    <dbReference type="NCBI Taxonomy" id="326684"/>
    <lineage>
        <taxon>Eukaryota</taxon>
        <taxon>Fungi</taxon>
        <taxon>Dikarya</taxon>
        <taxon>Ascomycota</taxon>
        <taxon>Pezizomycotina</taxon>
        <taxon>Sordariomycetes</taxon>
        <taxon>Xylariomycetidae</taxon>
        <taxon>Xylariales</taxon>
        <taxon>Xylariaceae</taxon>
        <taxon>Xylaria</taxon>
    </lineage>
</organism>
<gene>
    <name evidence="2" type="ORF">RRF57_001185</name>
</gene>